<feature type="non-terminal residue" evidence="1">
    <location>
        <position position="49"/>
    </location>
</feature>
<feature type="non-terminal residue" evidence="1">
    <location>
        <position position="1"/>
    </location>
</feature>
<dbReference type="EMBL" id="CADCVI010000196">
    <property type="protein sequence ID" value="CAA9484125.1"/>
    <property type="molecule type" value="Genomic_DNA"/>
</dbReference>
<proteinExistence type="predicted"/>
<gene>
    <name evidence="1" type="ORF">AVDCRST_MAG25-2961</name>
</gene>
<protein>
    <submittedName>
        <fullName evidence="1">Uncharacterized protein</fullName>
    </submittedName>
</protein>
<evidence type="ECO:0000313" key="1">
    <source>
        <dbReference type="EMBL" id="CAA9484125.1"/>
    </source>
</evidence>
<name>A0A6J4S1R2_9ACTN</name>
<reference evidence="1" key="1">
    <citation type="submission" date="2020-02" db="EMBL/GenBank/DDBJ databases">
        <authorList>
            <person name="Meier V. D."/>
        </authorList>
    </citation>
    <scope>NUCLEOTIDE SEQUENCE</scope>
    <source>
        <strain evidence="1">AVDCRST_MAG25</strain>
    </source>
</reference>
<sequence length="49" mass="5217">DPSTAPPHKHSACSASRCLLSGSFLPLNHLESRCRNAEGHRHPGRASAV</sequence>
<dbReference type="AlphaFoldDB" id="A0A6J4S1R2"/>
<organism evidence="1">
    <name type="scientific">uncultured Rubrobacteraceae bacterium</name>
    <dbReference type="NCBI Taxonomy" id="349277"/>
    <lineage>
        <taxon>Bacteria</taxon>
        <taxon>Bacillati</taxon>
        <taxon>Actinomycetota</taxon>
        <taxon>Rubrobacteria</taxon>
        <taxon>Rubrobacterales</taxon>
        <taxon>Rubrobacteraceae</taxon>
        <taxon>environmental samples</taxon>
    </lineage>
</organism>
<accession>A0A6J4S1R2</accession>